<dbReference type="HOGENOM" id="CLU_100924_1_0_6"/>
<protein>
    <submittedName>
        <fullName evidence="2">Outer membrane lipoprotein, Slp family</fullName>
    </submittedName>
</protein>
<sequence>MKKQRYPIFILGILLSACAQMPKPIQEELPVNPSIETVRANIDDFQGQRVRWGGVIQEVKNFEARTIIEIVGKPLNNEGRPRAVDESPGRFLAAFPGFLDPAIYTSGRLITVLGEVTGAETDEIGAFNYRYPVVHVDRDYLWPSKVVQYVYPDPFFYDPWFYSWPYYRFSPFFYDPWFYPWRRPYYW</sequence>
<dbReference type="eggNOG" id="COG3065">
    <property type="taxonomic scope" value="Bacteria"/>
</dbReference>
<accession>D5C4X9</accession>
<evidence type="ECO:0000313" key="2">
    <source>
        <dbReference type="EMBL" id="ADE13402.1"/>
    </source>
</evidence>
<dbReference type="OrthoDB" id="5295757at2"/>
<name>D5C4X9_NITHN</name>
<gene>
    <name evidence="2" type="ordered locus">Nhal_0195</name>
</gene>
<keyword evidence="3" id="KW-1185">Reference proteome</keyword>
<evidence type="ECO:0000256" key="1">
    <source>
        <dbReference type="SAM" id="SignalP"/>
    </source>
</evidence>
<dbReference type="EMBL" id="CP001798">
    <property type="protein sequence ID" value="ADE13402.1"/>
    <property type="molecule type" value="Genomic_DNA"/>
</dbReference>
<dbReference type="KEGG" id="nhl:Nhal_0195"/>
<dbReference type="PANTHER" id="PTHR37530:SF1">
    <property type="entry name" value="OUTER MEMBRANE PROTEIN SLP"/>
    <property type="match status" value="1"/>
</dbReference>
<reference evidence="3" key="1">
    <citation type="submission" date="2010-04" db="EMBL/GenBank/DDBJ databases">
        <title>Complete genome sequence of Nitrosococcus halophilus Nc4, a salt-adapted, aerobic obligate ammonia-oxidizing sulfur purple bacterium.</title>
        <authorList>
            <consortium name="US DOE Joint Genome Institute"/>
            <person name="Campbell M.A."/>
            <person name="Malfatti S.A."/>
            <person name="Chain P.S.G."/>
            <person name="Heidelberg J.F."/>
            <person name="Ward B.B."/>
            <person name="Klotz M.G."/>
        </authorList>
    </citation>
    <scope>NUCLEOTIDE SEQUENCE [LARGE SCALE GENOMIC DNA]</scope>
    <source>
        <strain evidence="3">Nc4</strain>
    </source>
</reference>
<dbReference type="Proteomes" id="UP000001844">
    <property type="component" value="Chromosome"/>
</dbReference>
<dbReference type="PIRSF" id="PIRSF004982">
    <property type="entry name" value="SlP"/>
    <property type="match status" value="1"/>
</dbReference>
<dbReference type="STRING" id="472759.Nhal_0195"/>
<dbReference type="AlphaFoldDB" id="D5C4X9"/>
<dbReference type="GO" id="GO:0019867">
    <property type="term" value="C:outer membrane"/>
    <property type="evidence" value="ECO:0007669"/>
    <property type="project" value="InterPro"/>
</dbReference>
<dbReference type="PANTHER" id="PTHR37530">
    <property type="entry name" value="OUTER MEMBRANE PROTEIN SLP"/>
    <property type="match status" value="1"/>
</dbReference>
<dbReference type="NCBIfam" id="TIGR00752">
    <property type="entry name" value="slp"/>
    <property type="match status" value="1"/>
</dbReference>
<feature type="chain" id="PRO_5003069917" evidence="1">
    <location>
        <begin position="20"/>
        <end position="187"/>
    </location>
</feature>
<organism evidence="2 3">
    <name type="scientific">Nitrosococcus halophilus (strain Nc4)</name>
    <dbReference type="NCBI Taxonomy" id="472759"/>
    <lineage>
        <taxon>Bacteria</taxon>
        <taxon>Pseudomonadati</taxon>
        <taxon>Pseudomonadota</taxon>
        <taxon>Gammaproteobacteria</taxon>
        <taxon>Chromatiales</taxon>
        <taxon>Chromatiaceae</taxon>
        <taxon>Nitrosococcus</taxon>
    </lineage>
</organism>
<dbReference type="Pfam" id="PF03843">
    <property type="entry name" value="Slp"/>
    <property type="match status" value="1"/>
</dbReference>
<dbReference type="RefSeq" id="WP_013031298.1">
    <property type="nucleotide sequence ID" value="NC_013960.1"/>
</dbReference>
<evidence type="ECO:0000313" key="3">
    <source>
        <dbReference type="Proteomes" id="UP000001844"/>
    </source>
</evidence>
<keyword evidence="1" id="KW-0732">Signal</keyword>
<dbReference type="InterPro" id="IPR004658">
    <property type="entry name" value="OMP_Slp"/>
</dbReference>
<proteinExistence type="predicted"/>
<keyword evidence="2" id="KW-0449">Lipoprotein</keyword>
<feature type="signal peptide" evidence="1">
    <location>
        <begin position="1"/>
        <end position="19"/>
    </location>
</feature>
<dbReference type="PROSITE" id="PS51257">
    <property type="entry name" value="PROKAR_LIPOPROTEIN"/>
    <property type="match status" value="1"/>
</dbReference>